<dbReference type="GO" id="GO:0034755">
    <property type="term" value="P:iron ion transmembrane transport"/>
    <property type="evidence" value="ECO:0007669"/>
    <property type="project" value="TreeGrafter"/>
</dbReference>
<feature type="transmembrane region" description="Helical" evidence="6">
    <location>
        <begin position="191"/>
        <end position="210"/>
    </location>
</feature>
<dbReference type="eggNOG" id="arCOG04531">
    <property type="taxonomic scope" value="Archaea"/>
</dbReference>
<evidence type="ECO:0000256" key="1">
    <source>
        <dbReference type="ARBA" id="ARBA00004141"/>
    </source>
</evidence>
<dbReference type="Pfam" id="PF01566">
    <property type="entry name" value="Nramp"/>
    <property type="match status" value="1"/>
</dbReference>
<evidence type="ECO:0000256" key="3">
    <source>
        <dbReference type="ARBA" id="ARBA00022692"/>
    </source>
</evidence>
<feature type="transmembrane region" description="Helical" evidence="6">
    <location>
        <begin position="231"/>
        <end position="257"/>
    </location>
</feature>
<evidence type="ECO:0000313" key="8">
    <source>
        <dbReference type="Proteomes" id="UP000000346"/>
    </source>
</evidence>
<dbReference type="HOGENOM" id="CLU_020088_6_0_2"/>
<feature type="transmembrane region" description="Helical" evidence="6">
    <location>
        <begin position="315"/>
        <end position="334"/>
    </location>
</feature>
<keyword evidence="4 6" id="KW-1133">Transmembrane helix</keyword>
<keyword evidence="3 6" id="KW-0812">Transmembrane</keyword>
<feature type="transmembrane region" description="Helical" evidence="6">
    <location>
        <begin position="340"/>
        <end position="359"/>
    </location>
</feature>
<keyword evidence="8" id="KW-1185">Reference proteome</keyword>
<keyword evidence="2" id="KW-0813">Transport</keyword>
<feature type="transmembrane region" description="Helical" evidence="6">
    <location>
        <begin position="118"/>
        <end position="140"/>
    </location>
</feature>
<evidence type="ECO:0000256" key="5">
    <source>
        <dbReference type="ARBA" id="ARBA00023136"/>
    </source>
</evidence>
<comment type="subcellular location">
    <subcellularLocation>
        <location evidence="1">Membrane</location>
        <topology evidence="1">Multi-pass membrane protein</topology>
    </subcellularLocation>
</comment>
<feature type="transmembrane region" description="Helical" evidence="6">
    <location>
        <begin position="277"/>
        <end position="303"/>
    </location>
</feature>
<reference evidence="7 8" key="1">
    <citation type="journal article" date="2010" name="Appl. Environ. Microbiol.">
        <title>The genome sequence of the crenarchaeon Acidilobus saccharovorans supports a new order, Acidilobales, and suggests an important ecological role in terrestrial acidic hot springs.</title>
        <authorList>
            <person name="Mardanov A.V."/>
            <person name="Svetlitchnyi V.A."/>
            <person name="Beletsky A.V."/>
            <person name="Prokofeva M.I."/>
            <person name="Bonch-Osmolovskaya E.A."/>
            <person name="Ravin N.V."/>
            <person name="Skryabin K.G."/>
        </authorList>
    </citation>
    <scope>NUCLEOTIDE SEQUENCE [LARGE SCALE GENOMIC DNA]</scope>
    <source>
        <strain evidence="8">DSM 16705 / JCM 18335 / VKM B-2471 / 345-15</strain>
    </source>
</reference>
<dbReference type="STRING" id="666510.ASAC_1355"/>
<dbReference type="FunCoup" id="D9Q372">
    <property type="interactions" value="63"/>
</dbReference>
<dbReference type="OrthoDB" id="211791at2157"/>
<dbReference type="EMBL" id="CP001742">
    <property type="protein sequence ID" value="ADL19760.1"/>
    <property type="molecule type" value="Genomic_DNA"/>
</dbReference>
<evidence type="ECO:0000313" key="7">
    <source>
        <dbReference type="EMBL" id="ADL19760.1"/>
    </source>
</evidence>
<dbReference type="KEGG" id="asc:ASAC_1355"/>
<evidence type="ECO:0000256" key="4">
    <source>
        <dbReference type="ARBA" id="ARBA00022989"/>
    </source>
</evidence>
<dbReference type="GO" id="GO:0005886">
    <property type="term" value="C:plasma membrane"/>
    <property type="evidence" value="ECO:0007669"/>
    <property type="project" value="TreeGrafter"/>
</dbReference>
<evidence type="ECO:0000256" key="6">
    <source>
        <dbReference type="SAM" id="Phobius"/>
    </source>
</evidence>
<feature type="transmembrane region" description="Helical" evidence="6">
    <location>
        <begin position="380"/>
        <end position="399"/>
    </location>
</feature>
<dbReference type="AlphaFoldDB" id="D9Q372"/>
<accession>D9Q372</accession>
<feature type="transmembrane region" description="Helical" evidence="6">
    <location>
        <begin position="88"/>
        <end position="106"/>
    </location>
</feature>
<name>D9Q372_ACIS3</name>
<sequence length="401" mass="42685">MDASRLSRELKDSLRTFGPAWLVMMADVDVASIVTGFQVGAAWGYIMVSVMLALTVPLFVIQDAAGTLGTVSGMGLGTAIKRLYGRRMAQLASIPMAVADIMEYVAEYAGIAVGLKLLGLPLLPGLLAVFAIHIAVAWSGRYRHAEAFLLPVSFLLVAALLYTALVTRPDPGRISDALLSPWPLWRPSFDYMLAASVGSVIMPWMLFFHSGADVRKGLRPEELRPERLETLVGAIVSELLMVATVVVGIFLGGRAGAALDANVLASALEPLGLASRYIMGLGFMASGFLALVVISLGSAWGFLEAVNFKRGTLAYRLTYVLESVPALVIVALSLGDLINLILDLMAAFTIILAPLLYMLGRIASREDVMGSARLRGARAVAYWIMSALVVASGLIAIAASL</sequence>
<dbReference type="GeneID" id="9499611"/>
<dbReference type="GO" id="GO:0015086">
    <property type="term" value="F:cadmium ion transmembrane transporter activity"/>
    <property type="evidence" value="ECO:0007669"/>
    <property type="project" value="TreeGrafter"/>
</dbReference>
<dbReference type="InterPro" id="IPR001046">
    <property type="entry name" value="NRAMP_fam"/>
</dbReference>
<dbReference type="RefSeq" id="WP_013267272.1">
    <property type="nucleotide sequence ID" value="NC_014374.1"/>
</dbReference>
<dbReference type="GO" id="GO:0005384">
    <property type="term" value="F:manganese ion transmembrane transporter activity"/>
    <property type="evidence" value="ECO:0007669"/>
    <property type="project" value="TreeGrafter"/>
</dbReference>
<keyword evidence="5 6" id="KW-0472">Membrane</keyword>
<dbReference type="Proteomes" id="UP000000346">
    <property type="component" value="Chromosome"/>
</dbReference>
<evidence type="ECO:0000256" key="2">
    <source>
        <dbReference type="ARBA" id="ARBA00022448"/>
    </source>
</evidence>
<dbReference type="InParanoid" id="D9Q372"/>
<proteinExistence type="predicted"/>
<organism evidence="7 8">
    <name type="scientific">Acidilobus saccharovorans (strain DSM 16705 / JCM 18335 / VKM B-2471 / 345-15)</name>
    <dbReference type="NCBI Taxonomy" id="666510"/>
    <lineage>
        <taxon>Archaea</taxon>
        <taxon>Thermoproteota</taxon>
        <taxon>Thermoprotei</taxon>
        <taxon>Acidilobales</taxon>
        <taxon>Acidilobaceae</taxon>
        <taxon>Acidilobus</taxon>
    </lineage>
</organism>
<dbReference type="PANTHER" id="PTHR11706">
    <property type="entry name" value="SOLUTE CARRIER PROTEIN FAMILY 11 MEMBER"/>
    <property type="match status" value="1"/>
</dbReference>
<feature type="transmembrane region" description="Helical" evidence="6">
    <location>
        <begin position="21"/>
        <end position="46"/>
    </location>
</feature>
<feature type="transmembrane region" description="Helical" evidence="6">
    <location>
        <begin position="147"/>
        <end position="165"/>
    </location>
</feature>
<protein>
    <submittedName>
        <fullName evidence="7">Manganese transporter</fullName>
    </submittedName>
</protein>
<gene>
    <name evidence="7" type="ordered locus">ASAC_1355</name>
</gene>
<dbReference type="PANTHER" id="PTHR11706:SF33">
    <property type="entry name" value="NATURAL RESISTANCE-ASSOCIATED MACROPHAGE PROTEIN 2"/>
    <property type="match status" value="1"/>
</dbReference>